<reference evidence="3" key="2">
    <citation type="submission" date="2020-04" db="EMBL/GenBank/DDBJ databases">
        <authorList>
            <consortium name="NCBI Genome Project"/>
        </authorList>
    </citation>
    <scope>NUCLEOTIDE SEQUENCE</scope>
    <source>
        <strain evidence="3">CBS 342.82</strain>
    </source>
</reference>
<feature type="region of interest" description="Disordered" evidence="1">
    <location>
        <begin position="266"/>
        <end position="289"/>
    </location>
</feature>
<reference evidence="3" key="3">
    <citation type="submission" date="2025-08" db="UniProtKB">
        <authorList>
            <consortium name="RefSeq"/>
        </authorList>
    </citation>
    <scope>IDENTIFICATION</scope>
    <source>
        <strain evidence="3">CBS 342.82</strain>
    </source>
</reference>
<keyword evidence="2" id="KW-1185">Reference proteome</keyword>
<dbReference type="Proteomes" id="UP000504637">
    <property type="component" value="Unplaced"/>
</dbReference>
<feature type="region of interest" description="Disordered" evidence="1">
    <location>
        <begin position="44"/>
        <end position="67"/>
    </location>
</feature>
<dbReference type="GeneID" id="54365565"/>
<reference evidence="3" key="1">
    <citation type="submission" date="2020-01" db="EMBL/GenBank/DDBJ databases">
        <authorList>
            <consortium name="DOE Joint Genome Institute"/>
            <person name="Haridas S."/>
            <person name="Albert R."/>
            <person name="Binder M."/>
            <person name="Bloem J."/>
            <person name="Labutti K."/>
            <person name="Salamov A."/>
            <person name="Andreopoulos B."/>
            <person name="Baker S.E."/>
            <person name="Barry K."/>
            <person name="Bills G."/>
            <person name="Bluhm B.H."/>
            <person name="Cannon C."/>
            <person name="Castanera R."/>
            <person name="Culley D.E."/>
            <person name="Daum C."/>
            <person name="Ezra D."/>
            <person name="Gonzalez J.B."/>
            <person name="Henrissat B."/>
            <person name="Kuo A."/>
            <person name="Liang C."/>
            <person name="Lipzen A."/>
            <person name="Lutzoni F."/>
            <person name="Magnuson J."/>
            <person name="Mondo S."/>
            <person name="Nolan M."/>
            <person name="Ohm R."/>
            <person name="Pangilinan J."/>
            <person name="Park H.-J."/>
            <person name="Ramirez L."/>
            <person name="Alfaro M."/>
            <person name="Sun H."/>
            <person name="Tritt A."/>
            <person name="Yoshinaga Y."/>
            <person name="Zwiers L.-H."/>
            <person name="Turgeon B.G."/>
            <person name="Goodwin S.B."/>
            <person name="Spatafora J.W."/>
            <person name="Crous P.W."/>
            <person name="Grigoriev I.V."/>
        </authorList>
    </citation>
    <scope>NUCLEOTIDE SEQUENCE</scope>
    <source>
        <strain evidence="3">CBS 342.82</strain>
    </source>
</reference>
<proteinExistence type="predicted"/>
<feature type="compositionally biased region" description="Basic and acidic residues" evidence="1">
    <location>
        <begin position="273"/>
        <end position="282"/>
    </location>
</feature>
<dbReference type="RefSeq" id="XP_033458583.1">
    <property type="nucleotide sequence ID" value="XM_033607766.1"/>
</dbReference>
<dbReference type="AlphaFoldDB" id="A0A6J3M3P4"/>
<feature type="compositionally biased region" description="Basic and acidic residues" evidence="1">
    <location>
        <begin position="378"/>
        <end position="414"/>
    </location>
</feature>
<feature type="region of interest" description="Disordered" evidence="1">
    <location>
        <begin position="301"/>
        <end position="414"/>
    </location>
</feature>
<evidence type="ECO:0000313" key="3">
    <source>
        <dbReference type="RefSeq" id="XP_033458583.1"/>
    </source>
</evidence>
<feature type="compositionally biased region" description="Polar residues" evidence="1">
    <location>
        <begin position="55"/>
        <end position="67"/>
    </location>
</feature>
<feature type="compositionally biased region" description="Polar residues" evidence="1">
    <location>
        <begin position="301"/>
        <end position="312"/>
    </location>
</feature>
<protein>
    <submittedName>
        <fullName evidence="3">Uncharacterized protein</fullName>
    </submittedName>
</protein>
<organism evidence="3">
    <name type="scientific">Dissoconium aciculare CBS 342.82</name>
    <dbReference type="NCBI Taxonomy" id="1314786"/>
    <lineage>
        <taxon>Eukaryota</taxon>
        <taxon>Fungi</taxon>
        <taxon>Dikarya</taxon>
        <taxon>Ascomycota</taxon>
        <taxon>Pezizomycotina</taxon>
        <taxon>Dothideomycetes</taxon>
        <taxon>Dothideomycetidae</taxon>
        <taxon>Mycosphaerellales</taxon>
        <taxon>Dissoconiaceae</taxon>
        <taxon>Dissoconium</taxon>
    </lineage>
</organism>
<accession>A0A6J3M3P4</accession>
<dbReference type="OrthoDB" id="4204700at2759"/>
<evidence type="ECO:0000256" key="1">
    <source>
        <dbReference type="SAM" id="MobiDB-lite"/>
    </source>
</evidence>
<feature type="compositionally biased region" description="Polar residues" evidence="1">
    <location>
        <begin position="320"/>
        <end position="341"/>
    </location>
</feature>
<sequence length="414" mass="45478">MTLGPAHIHLPLTLDLDHSNNTQHRRELPERSADNMVLQEIEKSSETSFIDPAPNSDTDTYANGSNTSVLPQHSINFNPPGTPAAVVDLSPYVGFVLSERQLRVSVEKVSQATVGLLKRPARQDEAEAVVHYTATVTRNGTICNDLGLAVACTVFSMTRHTYLFPGWQPGKTFNADAFGPLRGRTARFMWQGTRLFAWTTAALLVSTAASATWGVTVLAPTYFRDPRIRDILAAMRRNAKEQSIRKEIDQAPGQRAGETFEMARQRSAFQTATRDRNNRAGSEDEMSPTNGAWAREAANANSNNGITSGTTHETSELVPQRSSDSQANSGSTSTRPPSQGSAWDKLRQQALSQPDHHRDDRDASSAASGLDQVFPAEDDLRSSRARAQREFDEQVERERKGGDFGDKPSSRRGL</sequence>
<name>A0A6J3M3P4_9PEZI</name>
<evidence type="ECO:0000313" key="2">
    <source>
        <dbReference type="Proteomes" id="UP000504637"/>
    </source>
</evidence>
<gene>
    <name evidence="3" type="ORF">K489DRAFT_411004</name>
</gene>
<feature type="compositionally biased region" description="Basic and acidic residues" evidence="1">
    <location>
        <begin position="354"/>
        <end position="363"/>
    </location>
</feature>